<name>A0A6L9XY15_9MICO</name>
<dbReference type="Proteomes" id="UP000474967">
    <property type="component" value="Unassembled WGS sequence"/>
</dbReference>
<dbReference type="RefSeq" id="WP_163289250.1">
    <property type="nucleotide sequence ID" value="NZ_JAAGWY010000002.1"/>
</dbReference>
<proteinExistence type="predicted"/>
<sequence>MKLSRVAVHSVVLGGGAVLLATFAWLEVHAFLASASRPNEPDAGMVDPLIMLALLVIGLALVAFSVVSIVRSRRNRS</sequence>
<feature type="transmembrane region" description="Helical" evidence="1">
    <location>
        <begin position="48"/>
        <end position="70"/>
    </location>
</feature>
<evidence type="ECO:0000313" key="3">
    <source>
        <dbReference type="Proteomes" id="UP000474967"/>
    </source>
</evidence>
<gene>
    <name evidence="2" type="ORF">G3T36_08325</name>
</gene>
<keyword evidence="1" id="KW-1133">Transmembrane helix</keyword>
<keyword evidence="3" id="KW-1185">Reference proteome</keyword>
<reference evidence="2 3" key="1">
    <citation type="journal article" date="2014" name="J. Microbiol.">
        <title>Diaminobutyricibacter tongyongensis gen. nov., sp. nov. and Homoserinibacter gongjuensis gen. nov., sp. nov. belong to the family Microbacteriaceae.</title>
        <authorList>
            <person name="Kim S.J."/>
            <person name="Ahn J.H."/>
            <person name="Weon H.Y."/>
            <person name="Hamada M."/>
            <person name="Suzuki K."/>
            <person name="Kwon S.W."/>
        </authorList>
    </citation>
    <scope>NUCLEOTIDE SEQUENCE [LARGE SCALE GENOMIC DNA]</scope>
    <source>
        <strain evidence="2 3">NBRC 108724</strain>
    </source>
</reference>
<comment type="caution">
    <text evidence="2">The sequence shown here is derived from an EMBL/GenBank/DDBJ whole genome shotgun (WGS) entry which is preliminary data.</text>
</comment>
<keyword evidence="1" id="KW-0812">Transmembrane</keyword>
<dbReference type="AlphaFoldDB" id="A0A6L9XY15"/>
<feature type="transmembrane region" description="Helical" evidence="1">
    <location>
        <begin position="7"/>
        <end position="28"/>
    </location>
</feature>
<protein>
    <submittedName>
        <fullName evidence="2">Uncharacterized protein</fullName>
    </submittedName>
</protein>
<dbReference type="EMBL" id="JAAGWY010000002">
    <property type="protein sequence ID" value="NEN05878.1"/>
    <property type="molecule type" value="Genomic_DNA"/>
</dbReference>
<evidence type="ECO:0000256" key="1">
    <source>
        <dbReference type="SAM" id="Phobius"/>
    </source>
</evidence>
<keyword evidence="1" id="KW-0472">Membrane</keyword>
<accession>A0A6L9XY15</accession>
<organism evidence="2 3">
    <name type="scientific">Leifsonia tongyongensis</name>
    <dbReference type="NCBI Taxonomy" id="1268043"/>
    <lineage>
        <taxon>Bacteria</taxon>
        <taxon>Bacillati</taxon>
        <taxon>Actinomycetota</taxon>
        <taxon>Actinomycetes</taxon>
        <taxon>Micrococcales</taxon>
        <taxon>Microbacteriaceae</taxon>
        <taxon>Leifsonia</taxon>
    </lineage>
</organism>
<evidence type="ECO:0000313" key="2">
    <source>
        <dbReference type="EMBL" id="NEN05878.1"/>
    </source>
</evidence>